<evidence type="ECO:0000256" key="1">
    <source>
        <dbReference type="ARBA" id="ARBA00022845"/>
    </source>
</evidence>
<dbReference type="InterPro" id="IPR050574">
    <property type="entry name" value="HPF/YfiA_ribosome-assoc"/>
</dbReference>
<dbReference type="InterPro" id="IPR034694">
    <property type="entry name" value="HPF_long/plastid"/>
</dbReference>
<reference evidence="6 7" key="1">
    <citation type="journal article" date="2011" name="J. Bacteriol.">
        <title>Genome sequence of the ethanol-producing Zymomonas mobilis subsp. mobilis lectotype strain ATCC 10988.</title>
        <authorList>
            <person name="Pappas K.M."/>
            <person name="Kouvelis V.N."/>
            <person name="Saunders E."/>
            <person name="Brettin T.S."/>
            <person name="Bruce D."/>
            <person name="Detter C."/>
            <person name="Balakireva M."/>
            <person name="Han C.S."/>
            <person name="Savvakis G."/>
            <person name="Kyrpides N.C."/>
            <person name="Typas M.A."/>
        </authorList>
    </citation>
    <scope>NUCLEOTIDE SEQUENCE [LARGE SCALE GENOMIC DNA]</scope>
    <source>
        <strain evidence="7">ATCC 10988 / DSM 424 / CCUG 17860 / LMG 404 / NCIMB 8938 / NRRL B-806 / ZM1</strain>
    </source>
</reference>
<keyword evidence="1 4" id="KW-0810">Translation regulation</keyword>
<sequence>MDIRISGHQIDTGAALREYVNDHLSQIVSKYFPKCLSASVTFGNRRHAIISCDIIIHAMRDIILKAGGIDKDAHAAFDQAAAKIEKQLRRHHRRLQTRIQQNTPSIDEAAIALTEATAKADQDNAHYTVFDIEEDEKEQGDHPPVIAEMQVDIPTASVSDAVLMLDLRNTTALLFVNSKSGHHNMVYRRVDGTIGWVEPR</sequence>
<dbReference type="Gene3D" id="3.30.505.50">
    <property type="entry name" value="Sigma 54 modulation/S30EA ribosomal protein, C-terminal domain"/>
    <property type="match status" value="1"/>
</dbReference>
<proteinExistence type="inferred from homology"/>
<keyword evidence="6" id="KW-0689">Ribosomal protein</keyword>
<dbReference type="InterPro" id="IPR032528">
    <property type="entry name" value="Ribosom_S30AE_C"/>
</dbReference>
<evidence type="ECO:0000313" key="7">
    <source>
        <dbReference type="Proteomes" id="UP000001494"/>
    </source>
</evidence>
<dbReference type="SUPFAM" id="SSF69754">
    <property type="entry name" value="Ribosome binding protein Y (YfiA homologue)"/>
    <property type="match status" value="1"/>
</dbReference>
<dbReference type="Pfam" id="PF16321">
    <property type="entry name" value="Ribosom_S30AE_C"/>
    <property type="match status" value="1"/>
</dbReference>
<dbReference type="GeneID" id="79904696"/>
<comment type="subunit">
    <text evidence="4">Interacts with 100S ribosomes.</text>
</comment>
<dbReference type="InterPro" id="IPR036567">
    <property type="entry name" value="RHF-like"/>
</dbReference>
<dbReference type="GO" id="GO:0043024">
    <property type="term" value="F:ribosomal small subunit binding"/>
    <property type="evidence" value="ECO:0007669"/>
    <property type="project" value="TreeGrafter"/>
</dbReference>
<dbReference type="InterPro" id="IPR038416">
    <property type="entry name" value="Ribosom_S30AE_C_sf"/>
</dbReference>
<evidence type="ECO:0000256" key="4">
    <source>
        <dbReference type="HAMAP-Rule" id="MF_00839"/>
    </source>
</evidence>
<dbReference type="AlphaFoldDB" id="A0A0H3G1L8"/>
<dbReference type="eggNOG" id="COG1544">
    <property type="taxonomic scope" value="Bacteria"/>
</dbReference>
<comment type="subunit">
    <text evidence="2">Associates exclusively with 100S ribosomes, which are dimers of 70S ribosomes.</text>
</comment>
<keyword evidence="6" id="KW-0687">Ribonucleoprotein</keyword>
<dbReference type="OrthoDB" id="9794975at2"/>
<comment type="function">
    <text evidence="4">Required for dimerization of active 70S ribosomes into 100S ribosomes in stationary phase; 100S ribosomes are translationally inactive and sometimes present during exponential growth.</text>
</comment>
<organism evidence="6 7">
    <name type="scientific">Zymomonas mobilis subsp. mobilis (strain ATCC 10988 / DSM 424 / LMG 404 / NCIMB 8938 / NRRL B-806 / ZM1)</name>
    <dbReference type="NCBI Taxonomy" id="555217"/>
    <lineage>
        <taxon>Bacteria</taxon>
        <taxon>Pseudomonadati</taxon>
        <taxon>Pseudomonadota</taxon>
        <taxon>Alphaproteobacteria</taxon>
        <taxon>Sphingomonadales</taxon>
        <taxon>Zymomonadaceae</taxon>
        <taxon>Zymomonas</taxon>
    </lineage>
</organism>
<dbReference type="HAMAP" id="MF_00839">
    <property type="entry name" value="HPF"/>
    <property type="match status" value="1"/>
</dbReference>
<dbReference type="KEGG" id="zmm:Zmob_0767"/>
<dbReference type="GO" id="GO:0045900">
    <property type="term" value="P:negative regulation of translational elongation"/>
    <property type="evidence" value="ECO:0007669"/>
    <property type="project" value="TreeGrafter"/>
</dbReference>
<dbReference type="Proteomes" id="UP000001494">
    <property type="component" value="Chromosome"/>
</dbReference>
<dbReference type="GO" id="GO:0022627">
    <property type="term" value="C:cytosolic small ribosomal subunit"/>
    <property type="evidence" value="ECO:0007669"/>
    <property type="project" value="TreeGrafter"/>
</dbReference>
<evidence type="ECO:0000313" key="6">
    <source>
        <dbReference type="EMBL" id="AEH62608.1"/>
    </source>
</evidence>
<accession>A0A0H3G1L8</accession>
<dbReference type="InterPro" id="IPR003489">
    <property type="entry name" value="RHF/RaiA"/>
</dbReference>
<feature type="domain" description="Sigma 54 modulation/S30EA ribosomal protein C-terminal" evidence="5">
    <location>
        <begin position="142"/>
        <end position="195"/>
    </location>
</feature>
<dbReference type="PANTHER" id="PTHR33231">
    <property type="entry name" value="30S RIBOSOMAL PROTEIN"/>
    <property type="match status" value="1"/>
</dbReference>
<dbReference type="HOGENOM" id="CLU_071472_0_1_5"/>
<evidence type="ECO:0000256" key="2">
    <source>
        <dbReference type="ARBA" id="ARBA00038695"/>
    </source>
</evidence>
<dbReference type="Gene3D" id="3.30.160.100">
    <property type="entry name" value="Ribosome hibernation promotion factor-like"/>
    <property type="match status" value="1"/>
</dbReference>
<dbReference type="NCBIfam" id="TIGR00741">
    <property type="entry name" value="yfiA"/>
    <property type="match status" value="1"/>
</dbReference>
<gene>
    <name evidence="4" type="primary">hpf</name>
    <name evidence="6" type="ordered locus">Zmob_0767</name>
</gene>
<dbReference type="RefSeq" id="WP_014500701.1">
    <property type="nucleotide sequence ID" value="NC_017262.1"/>
</dbReference>
<evidence type="ECO:0000256" key="3">
    <source>
        <dbReference type="ARBA" id="ARBA00041148"/>
    </source>
</evidence>
<comment type="similarity">
    <text evidence="4">Belongs to the HPF/YfiA ribosome-associated protein family. Long HPF subfamily.</text>
</comment>
<dbReference type="Pfam" id="PF02482">
    <property type="entry name" value="Ribosomal_S30AE"/>
    <property type="match status" value="1"/>
</dbReference>
<dbReference type="CDD" id="cd00552">
    <property type="entry name" value="RaiA"/>
    <property type="match status" value="1"/>
</dbReference>
<comment type="subcellular location">
    <subcellularLocation>
        <location evidence="4">Cytoplasm</location>
    </subcellularLocation>
</comment>
<name>A0A0H3G1L8_ZYMMA</name>
<protein>
    <recommendedName>
        <fullName evidence="3 4">Ribosome hibernation promoting factor</fullName>
        <shortName evidence="4">HPF</shortName>
    </recommendedName>
</protein>
<dbReference type="EMBL" id="CP002850">
    <property type="protein sequence ID" value="AEH62608.1"/>
    <property type="molecule type" value="Genomic_DNA"/>
</dbReference>
<evidence type="ECO:0000259" key="5">
    <source>
        <dbReference type="Pfam" id="PF16321"/>
    </source>
</evidence>
<keyword evidence="4" id="KW-0963">Cytoplasm</keyword>
<dbReference type="PANTHER" id="PTHR33231:SF1">
    <property type="entry name" value="30S RIBOSOMAL PROTEIN"/>
    <property type="match status" value="1"/>
</dbReference>